<dbReference type="OrthoDB" id="1524661at2"/>
<dbReference type="PATRIC" id="fig|1348334.3.peg.369"/>
<dbReference type="AlphaFoldDB" id="U7QP47"/>
<dbReference type="InterPro" id="IPR050580">
    <property type="entry name" value="2H_phosphoesterase_YjcG-like"/>
</dbReference>
<dbReference type="Proteomes" id="UP000017127">
    <property type="component" value="Unassembled WGS sequence"/>
</dbReference>
<dbReference type="Gene3D" id="3.90.1140.10">
    <property type="entry name" value="Cyclic phosphodiesterase"/>
    <property type="match status" value="1"/>
</dbReference>
<name>U7QP47_9CYAN</name>
<reference evidence="1 2" key="1">
    <citation type="journal article" date="2013" name="Front. Microbiol.">
        <title>Comparative genomic analyses of the cyanobacterium, Lyngbya aestuarii BL J, a powerful hydrogen producer.</title>
        <authorList>
            <person name="Kothari A."/>
            <person name="Vaughn M."/>
            <person name="Garcia-Pichel F."/>
        </authorList>
    </citation>
    <scope>NUCLEOTIDE SEQUENCE [LARGE SCALE GENOMIC DNA]</scope>
    <source>
        <strain evidence="1 2">BL J</strain>
    </source>
</reference>
<dbReference type="EMBL" id="AUZM01000002">
    <property type="protein sequence ID" value="ERT09653.1"/>
    <property type="molecule type" value="Genomic_DNA"/>
</dbReference>
<proteinExistence type="predicted"/>
<dbReference type="PANTHER" id="PTHR40037">
    <property type="entry name" value="PHOSPHOESTERASE YJCG-RELATED"/>
    <property type="match status" value="1"/>
</dbReference>
<dbReference type="RefSeq" id="WP_023064153.1">
    <property type="nucleotide sequence ID" value="NZ_AUZM01000002.1"/>
</dbReference>
<gene>
    <name evidence="1" type="ORF">M595_0373</name>
</gene>
<accession>U7QP47</accession>
<keyword evidence="2" id="KW-1185">Reference proteome</keyword>
<protein>
    <submittedName>
        <fullName evidence="1">LigT like Phosphoesterase family protein</fullName>
    </submittedName>
</protein>
<sequence length="186" mass="21754">MKSSESLFFIALLPTVDIQNEVTEIKQYFVEKYDSRHALKSPPHVTLQPPFKWSTDKLDHLEECLVNFSQAYSPLPITLSGFGAFPPRVIYVNVIKTPELLTLQKELMSYLETTLNIVDQVSKRRPFSPHMTVAFRDLTRQNFRAAWLEFEHQSLEYQFTVSQLTLLVHNGKRWNIKAEFPFELTF</sequence>
<organism evidence="1 2">
    <name type="scientific">Lyngbya aestuarii BL J</name>
    <dbReference type="NCBI Taxonomy" id="1348334"/>
    <lineage>
        <taxon>Bacteria</taxon>
        <taxon>Bacillati</taxon>
        <taxon>Cyanobacteriota</taxon>
        <taxon>Cyanophyceae</taxon>
        <taxon>Oscillatoriophycideae</taxon>
        <taxon>Oscillatoriales</taxon>
        <taxon>Microcoleaceae</taxon>
        <taxon>Lyngbya</taxon>
    </lineage>
</organism>
<evidence type="ECO:0000313" key="2">
    <source>
        <dbReference type="Proteomes" id="UP000017127"/>
    </source>
</evidence>
<dbReference type="Pfam" id="PF13563">
    <property type="entry name" value="2_5_RNA_ligase2"/>
    <property type="match status" value="1"/>
</dbReference>
<dbReference type="InterPro" id="IPR009097">
    <property type="entry name" value="Cyclic_Pdiesterase"/>
</dbReference>
<dbReference type="SUPFAM" id="SSF55144">
    <property type="entry name" value="LigT-like"/>
    <property type="match status" value="1"/>
</dbReference>
<comment type="caution">
    <text evidence="1">The sequence shown here is derived from an EMBL/GenBank/DDBJ whole genome shotgun (WGS) entry which is preliminary data.</text>
</comment>
<evidence type="ECO:0000313" key="1">
    <source>
        <dbReference type="EMBL" id="ERT09653.1"/>
    </source>
</evidence>
<dbReference type="PANTHER" id="PTHR40037:SF1">
    <property type="entry name" value="PHOSPHOESTERASE SAOUHSC_00951-RELATED"/>
    <property type="match status" value="1"/>
</dbReference>